<feature type="compositionally biased region" description="Polar residues" evidence="4">
    <location>
        <begin position="4298"/>
        <end position="4313"/>
    </location>
</feature>
<dbReference type="InterPro" id="IPR000409">
    <property type="entry name" value="BEACH_dom"/>
</dbReference>
<feature type="region of interest" description="Disordered" evidence="4">
    <location>
        <begin position="877"/>
        <end position="896"/>
    </location>
</feature>
<dbReference type="Pfam" id="PF15787">
    <property type="entry name" value="DUF4704"/>
    <property type="match status" value="1"/>
</dbReference>
<keyword evidence="1 3" id="KW-0853">WD repeat</keyword>
<gene>
    <name evidence="7" type="ORF">ABL78_2646</name>
</gene>
<dbReference type="InterPro" id="IPR031570">
    <property type="entry name" value="NBEA/BDCP_DUF4704"/>
</dbReference>
<dbReference type="InterPro" id="IPR023362">
    <property type="entry name" value="PH-BEACH_dom"/>
</dbReference>
<dbReference type="Proteomes" id="UP000038009">
    <property type="component" value="Unassembled WGS sequence"/>
</dbReference>
<evidence type="ECO:0000259" key="6">
    <source>
        <dbReference type="PROSITE" id="PS51783"/>
    </source>
</evidence>
<dbReference type="SUPFAM" id="SSF50978">
    <property type="entry name" value="WD40 repeat-like"/>
    <property type="match status" value="1"/>
</dbReference>
<dbReference type="SUPFAM" id="SSF81837">
    <property type="entry name" value="BEACH domain"/>
    <property type="match status" value="1"/>
</dbReference>
<feature type="domain" description="BEACH" evidence="5">
    <location>
        <begin position="3625"/>
        <end position="3915"/>
    </location>
</feature>
<feature type="compositionally biased region" description="Polar residues" evidence="4">
    <location>
        <begin position="886"/>
        <end position="896"/>
    </location>
</feature>
<feature type="region of interest" description="Disordered" evidence="4">
    <location>
        <begin position="2589"/>
        <end position="2615"/>
    </location>
</feature>
<dbReference type="InterPro" id="IPR046851">
    <property type="entry name" value="NBCH_WD40"/>
</dbReference>
<dbReference type="PROSITE" id="PS50197">
    <property type="entry name" value="BEACH"/>
    <property type="match status" value="1"/>
</dbReference>
<dbReference type="PANTHER" id="PTHR13743">
    <property type="entry name" value="BEIGE/BEACH-RELATED"/>
    <property type="match status" value="1"/>
</dbReference>
<feature type="compositionally biased region" description="Low complexity" evidence="4">
    <location>
        <begin position="2692"/>
        <end position="2702"/>
    </location>
</feature>
<dbReference type="Pfam" id="PF14844">
    <property type="entry name" value="PH_BEACH"/>
    <property type="match status" value="1"/>
</dbReference>
<dbReference type="InterPro" id="IPR036372">
    <property type="entry name" value="BEACH_dom_sf"/>
</dbReference>
<feature type="compositionally biased region" description="Polar residues" evidence="4">
    <location>
        <begin position="2326"/>
        <end position="2337"/>
    </location>
</feature>
<dbReference type="SUPFAM" id="SSF50729">
    <property type="entry name" value="PH domain-like"/>
    <property type="match status" value="1"/>
</dbReference>
<dbReference type="Pfam" id="PF02138">
    <property type="entry name" value="Beach"/>
    <property type="match status" value="1"/>
</dbReference>
<dbReference type="PROSITE" id="PS50082">
    <property type="entry name" value="WD_REPEATS_2"/>
    <property type="match status" value="1"/>
</dbReference>
<keyword evidence="2" id="KW-0677">Repeat</keyword>
<evidence type="ECO:0000313" key="7">
    <source>
        <dbReference type="EMBL" id="KPI88284.1"/>
    </source>
</evidence>
<organism evidence="7 8">
    <name type="scientific">Leptomonas seymouri</name>
    <dbReference type="NCBI Taxonomy" id="5684"/>
    <lineage>
        <taxon>Eukaryota</taxon>
        <taxon>Discoba</taxon>
        <taxon>Euglenozoa</taxon>
        <taxon>Kinetoplastea</taxon>
        <taxon>Metakinetoplastina</taxon>
        <taxon>Trypanosomatida</taxon>
        <taxon>Trypanosomatidae</taxon>
        <taxon>Leishmaniinae</taxon>
        <taxon>Leptomonas</taxon>
    </lineage>
</organism>
<feature type="region of interest" description="Disordered" evidence="4">
    <location>
        <begin position="2314"/>
        <end position="2337"/>
    </location>
</feature>
<feature type="region of interest" description="Disordered" evidence="4">
    <location>
        <begin position="4298"/>
        <end position="4318"/>
    </location>
</feature>
<dbReference type="SMART" id="SM00320">
    <property type="entry name" value="WD40"/>
    <property type="match status" value="2"/>
</dbReference>
<evidence type="ECO:0000256" key="2">
    <source>
        <dbReference type="ARBA" id="ARBA00022737"/>
    </source>
</evidence>
<dbReference type="EMBL" id="LJSK01000056">
    <property type="protein sequence ID" value="KPI88284.1"/>
    <property type="molecule type" value="Genomic_DNA"/>
</dbReference>
<evidence type="ECO:0000256" key="1">
    <source>
        <dbReference type="ARBA" id="ARBA00022574"/>
    </source>
</evidence>
<protein>
    <recommendedName>
        <fullName evidence="9">Neurobeachin/beige protein</fullName>
    </recommendedName>
</protein>
<dbReference type="Gene3D" id="1.10.1540.10">
    <property type="entry name" value="BEACH domain"/>
    <property type="match status" value="1"/>
</dbReference>
<dbReference type="InterPro" id="IPR036322">
    <property type="entry name" value="WD40_repeat_dom_sf"/>
</dbReference>
<evidence type="ECO:0000259" key="5">
    <source>
        <dbReference type="PROSITE" id="PS50197"/>
    </source>
</evidence>
<evidence type="ECO:0000256" key="3">
    <source>
        <dbReference type="PROSITE-ProRule" id="PRU00221"/>
    </source>
</evidence>
<dbReference type="PANTHER" id="PTHR13743:SF112">
    <property type="entry name" value="BEACH DOMAIN-CONTAINING PROTEIN"/>
    <property type="match status" value="1"/>
</dbReference>
<feature type="region of interest" description="Disordered" evidence="4">
    <location>
        <begin position="3984"/>
        <end position="4007"/>
    </location>
</feature>
<dbReference type="Gene3D" id="2.130.10.10">
    <property type="entry name" value="YVTN repeat-like/Quinoprotein amine dehydrogenase"/>
    <property type="match status" value="1"/>
</dbReference>
<feature type="repeat" description="WD" evidence="3">
    <location>
        <begin position="4132"/>
        <end position="4164"/>
    </location>
</feature>
<dbReference type="InterPro" id="IPR015943">
    <property type="entry name" value="WD40/YVTN_repeat-like_dom_sf"/>
</dbReference>
<evidence type="ECO:0008006" key="9">
    <source>
        <dbReference type="Google" id="ProtNLM"/>
    </source>
</evidence>
<dbReference type="PROSITE" id="PS51783">
    <property type="entry name" value="PH_BEACH"/>
    <property type="match status" value="1"/>
</dbReference>
<dbReference type="Gene3D" id="2.30.29.30">
    <property type="entry name" value="Pleckstrin-homology domain (PH domain)/Phosphotyrosine-binding domain (PTB)"/>
    <property type="match status" value="1"/>
</dbReference>
<sequence length="4386" mass="473231">MYRYFMNTFAGRRAENTNSNSLSGSTAVASEEAACAAQRRAEEQLQRLSFDRRRAYTEFVGNAVLGKLLAARLPRAQDIPVYPGDAASALQNRHSSHATTIVHSEDSVLGSEPLTSSIHDSQETTVSTELECELYVALAPLLSRGTRIVTARALELLGCHAACPAEAGSHDNAAVLEKHIECIADPPSMARLPFLFVLLLLQRWQVCLRALELDVCSKAPPARMRNTLRSFSCILTSFVAVTEVHVEDVRVYLEDLRVVVTQCVEVSLRCLHLLSRAYISGTSYASDYVSGVMFLTEESRIASEAVEVQVWRLLSLLLYWMHHVYGAPVPHLNVVSVFLSTSTAVLDPANGRALGGRKGGGDDATTGRGNDSGLYQSPYRWDEQHRCTGLSNATLLRQAYVFPAGAASIATDGVTASLPLALMTSTEVRESLLSLLLAASKGVIPNVPSSLSHRVGLFKKFAAIDVDHDLGFVVVLSCRLLHYAFTTCAGTFSAAVPATPPSSSTTTAEHVRAAVGPLLGTLSILLARFIAVEDAEGADKMAGNPLADGLCSAAETHDADRAAPSPASSTILPPVPAAAAETINGCHEGDLRCCGVCDLPTTQHPRHIRLLGQLGCGILLLTTLFQQNAQSVLDTVDHSFLFDALVTTLQATGKRFAEPSAVPSVVASDGEQQCEDAPQAWSRWIEAVDLMSNDGAVPCQYDDLARLDVLQGAAMLRPVDDHLAILANEPIVDEFLHAYLGLLAASRCLRAAPVPILTSRGLLTNSGSSPSSQCPRLETRLLDTLDQLEQTLVKTFLTAYDVVDVIPEAGVDTVCFTGGASRPSNSAAQGGAETEEEGLQSAAVAQALPFPPTSCLYNLLLKHALWCLRMSRRPHKDLQPQAPQLHPSTHTLHSPTVTGTPKPSIFADPMSLPPLTFPTPLLSPPLAALRFFTPAASLSPISGPLATPARQAAVDLSRQGDDPFLLFLVHHGLLRILLLDKHYASAFMVNQPQRKANKSLLENHQKTGPSVQRKCEQVCVWQRSFATLLLISHCLQLHPLIEPDTTSAAAAAAGKRHPPSSTISPLLDHAYARANAQDGAAERLTSSMDLLTYETVEMLLMVLRPPLYGSLSSPPSFPIGGPGSAADALARTTVITAKSRYGSLWRNCLLALLTAALGTSSKLRLHDATARGDDVIPKDAKNTLLVSAAAPVVSEAIVCCDGAEYFLEASMASAAATSPFAQDVSFRWAMCALQGLAMDPKARVHMAATCARPLLLGVLWNPLLRRGGRELLTSLLCQPLAASCSTVDMSLNDPREAAVVIELKAGNKADTSSSSTTAAAADSDTLIAAAVAHTVPRHCRKLCEALWLMMTECVNGPLPTNNAVAEASGGVPEKIALPSAAPSNDETREAVLQAILSALTDAFSKLGCDSTRGFGNAEELLPLRTLQRGLYEASKDGSMHIYALLLHSLVQSWRSNTSSPTDPSTPAPFSLPPTGAPRAGCELCAAGEPLPSANAGSLPSTARVTLPCSAARPSCESVILITKVLVGLTKANPTQHEMLYVNTIDEEALVDCITNAWTAMVHGAACNSSWHNSESCRIDDVMSGEYELVRLCSYLVYESIEALDAFLDDRNPSAVGEAGHLQQHQPVSASPCAWSLQNPKLLSAVLKRFSRKSLAAPQQRALYQILRTLTHTVASCHTSLYLASSTSLHEVLGQLLPVVALLPSNASGARPSHSAPPSATATATSPRLDVMLVHLLVMLMRCNFDVRQLKQLLMLVIHSKQLRERRALVPLVVQLLSAAAQPLPSTTLRQVHNRTPRHFMALHRGRGPAGFRAALPEFPLEGYSVSLFLRWEGELATAAGGEGDAAATPLPGLDGSARPTNEVAHRSPSCCACIFSLRTADHISVMALMVERHTGRLLVEYRNLQHQWVRVRVAAMLPSREWSHVVLSHRPAAFLNAAAGGQLHIAVNSREVVTVPQVAYPLMSRGHLYIGCLGHEVDRLSVAHAFYGQVSTAYFFPFVLQEREWEILQNSVRESESSSWTAASTLAATSALRSAATVATSSRWPSAGALRSGGGGEGVEAETETEQWLAARATLRIDTRLSDRGHLYNFAAVLRGRAGRDSRLFTFEGTLVCSTQWVMDSMGLLGALPSVVMPLCTLLVNPTLPISYRGLAAVAHDSSESPLLPSWAMAPSGYTGDAYDPDMVDTANAAMLWALELIPVLVSSGAIRKEMADSGLFVFFGEILQLLGPSLPVVMPVALIQLLEALVPYPRLFEDALTNLFLSSEVIHAAPPAVQLTWVRVQRSFLEAHPDVLSCLRSLGTSMFVAAELLRTTSEENSEDTADQKAATTPQSPPSATAEASCTLYDFEHQWMLYFEALVAPPITVSEAQSLQYIIENLRWTCSKEPVQLRILRRVRHLVTSTTSPYFVQLLGRRSYAVTLIPYIKDSPSEAVRMEALLQLLCVVFRSKRTQELMNPVLLASRDTVVHVAEEVSLSWLKDALQQFPVNLSVYLALRCGLVGQFDVPEMPTTYAPLGVSQTLKFAAVLLPLLMLLKRSTDAALKAYALTDLAVLLKSDAQAWRRLITVRGWYVSLTGLFASSSSTTTAAAAPTATVATDETDASTASPASQSSTEAPSHLRSSDLLFTTTSMILSYTLFQALLHESYGATELALVAAYLREQRLHCLLHQVLCNVADRYHSRLQAQRNTRRILSSANGSSSASGPGETRVTPSTPFMLLAEDDNRGAGISVPPSSTAPAASFIGLGTPTALLNMCYFFRIVEVVLFYAAPVPKGEAAAAVPVSFSSAASLSSATATQPSPSPPPLEDVLQLLSSRGGYTEWEELLLLPAEVASPAMDRDGNSSDIAPETSKAKSMYIFDDAYYAAESDDPQGNIRRAFLKNPDDRWLHMPLAAKCAKLLCIHSTLLHLGSNGNTTSISFGGSGAVVGATTSTGGPGDALLAAVMSAASGSSAAVSNVSLVPSGQAVLKGGMLRLFGRLLRVMCSMTLRSAPALESIINLVDDFIRTVDRGQRSSGFLLLKRAVNADEAHDHSPIAVSMTLVYSIHDLLLRRLRAEECGGSSAHPNANAALVDRMKSLVEIFHYSFAQLPAFAAAGASSAVSSTASPALLPDYRRELSRAVGRGGRGDLFLDDPTGEIYTAGMSTLQWLCDHHANPRRTVEAFAEVASRADYHAFVERCVMAVEREQSTDKIIANVLLPEQRVVLRRLQDLFCENSLSRRLVHDNIKAVMKSSRCAQRSSWGGGSASKAENGGALTVDESADNSFTTFFLPSAARKVTAAARAATWAQFTTALRGTVWNLEAAGPQQQQQQRQLGAAATTQYVKLSLQEQQALVHRKLVFDRDGTNYSGVSMTPYSSLAPLAGESAPMFHPVSLSISTALGDGVKEGDGSASSAAGTNGASRLRLRGGEAVLLQVPEEEDAAAEEDVAPLGVEGEMRPLMAASLDEFPSCDAPALDQRRKNSSSATAQYDPAIQSVLSVQCEVPYMMHCWSASFTVRGSKVVVLIDDENKAYNQMISDDARPYLLRPRTFSFRLSHVVQIAPGRRFRMQRTALEVWTCDRRSYFINFADAATMNAALQVLRAGGTPRYPFMTPFPLQSATGTVMTALPALARLAAGGYSRRTVYVLQENPRREPMRLRAMALWRNRLLSNFDYLLVLNLLAGRTLSDITQYPVFPWILSDYTSSELDLSNPATFRDLSLPMGACGREDRRTVVRERYTEMKDLGDVPSHYFTHYSSPAVTLYFLIRLPPYTALSILLQGGHFDHADRMFHSVQASYKAVTTSTQDVRELIPELFYLPELCINANRVDFGRRQDRTPMDNLQLPPWAHNDPYTFTYRMREALESPHVSAHLHKWIDLIFGYKQRGKEAIDALNVFNWHSYEDLDRNSNASTVNRQLLIDSIDNIGQTPIQLFRQPHLPRPALEWADPLLLPTHVKTLPLRWGCARVAKVVVLATDKVLVVTGNGGTASLRMHLNLVRQSTVSLAQSSASNSLGGASTATGTPSAAGQVQSGRSLEAQKGISLSAERVLPTSHGVFRGAFSGPLPAPAAAALSSVGRPPLGGADTGSFDVSEEYERRITPLPPGVIPNNSPYADGSSTASSVALLCYEDEVFLVLGGIFDNSVAIRSLSGAAGDVRLRAHHGHVTLVVCTGDSCYLVTGAEDTTFVVWSCQLQPDRPRLEVELLFTIYGHEDMPSAADVNSTLDIVATASLDGVLMLHSLSTGSLDRVIRHPRGAPIHRVLLQANCYVPNLIFLSNQDGRVHQYSINGASLRTFMPPGRVMTWTMTPSQYFLMACQPHPYVHSNNASPRNRAQRSSNGVCEAELTPPPTGQAVNEPCVLYVHSFFLEVVKTVAVPADHVVSSLSVHPSYPQVVVAGTENARLLLLQSTIQQ</sequence>
<dbReference type="VEuPathDB" id="TriTrypDB:Lsey_0056_0230"/>
<feature type="compositionally biased region" description="Low complexity" evidence="4">
    <location>
        <begin position="3984"/>
        <end position="4002"/>
    </location>
</feature>
<dbReference type="CDD" id="cd06071">
    <property type="entry name" value="Beach"/>
    <property type="match status" value="1"/>
</dbReference>
<comment type="caution">
    <text evidence="7">The sequence shown here is derived from an EMBL/GenBank/DDBJ whole genome shotgun (WGS) entry which is preliminary data.</text>
</comment>
<name>A0A0N1ILT2_LEPSE</name>
<evidence type="ECO:0000313" key="8">
    <source>
        <dbReference type="Proteomes" id="UP000038009"/>
    </source>
</evidence>
<reference evidence="7 8" key="1">
    <citation type="journal article" date="2015" name="PLoS Pathog.">
        <title>Leptomonas seymouri: Adaptations to the Dixenous Life Cycle Analyzed by Genome Sequencing, Transcriptome Profiling and Co-infection with Leishmania donovani.</title>
        <authorList>
            <person name="Kraeva N."/>
            <person name="Butenko A."/>
            <person name="Hlavacova J."/>
            <person name="Kostygov A."/>
            <person name="Myskova J."/>
            <person name="Grybchuk D."/>
            <person name="Lestinova T."/>
            <person name="Votypka J."/>
            <person name="Volf P."/>
            <person name="Opperdoes F."/>
            <person name="Flegontov P."/>
            <person name="Lukes J."/>
            <person name="Yurchenko V."/>
        </authorList>
    </citation>
    <scope>NUCLEOTIDE SEQUENCE [LARGE SCALE GENOMIC DNA]</scope>
    <source>
        <strain evidence="7 8">ATCC 30220</strain>
    </source>
</reference>
<evidence type="ECO:0000256" key="4">
    <source>
        <dbReference type="SAM" id="MobiDB-lite"/>
    </source>
</evidence>
<dbReference type="Pfam" id="PF20426">
    <property type="entry name" value="NBCH_WD40"/>
    <property type="match status" value="1"/>
</dbReference>
<accession>A0A0N1ILT2</accession>
<dbReference type="OMA" id="ITVRGWY"/>
<dbReference type="InterPro" id="IPR011993">
    <property type="entry name" value="PH-like_dom_sf"/>
</dbReference>
<dbReference type="InterPro" id="IPR001680">
    <property type="entry name" value="WD40_rpt"/>
</dbReference>
<proteinExistence type="predicted"/>
<dbReference type="SMART" id="SM01026">
    <property type="entry name" value="Beach"/>
    <property type="match status" value="1"/>
</dbReference>
<feature type="region of interest" description="Disordered" evidence="4">
    <location>
        <begin position="2692"/>
        <end position="2711"/>
    </location>
</feature>
<dbReference type="OrthoDB" id="26681at2759"/>
<dbReference type="InterPro" id="IPR050865">
    <property type="entry name" value="BEACH_Domain"/>
</dbReference>
<feature type="domain" description="BEACH-type PH" evidence="6">
    <location>
        <begin position="3467"/>
        <end position="3578"/>
    </location>
</feature>
<keyword evidence="8" id="KW-1185">Reference proteome</keyword>